<dbReference type="InterPro" id="IPR013087">
    <property type="entry name" value="Znf_C2H2_type"/>
</dbReference>
<sequence>MVANKDAGKSIEVVDLTDDSAIDWTACQLYQPPPPKPKYVFASSLVKLADLQSAISDQNSSVAVTSSVIGDLSAAGELNNTTTTTIVTAAVTAETNADRPPPPRANNWRIKITQLPQEKKTLYTCIVCPDDDQRPTFDCIKECKVHLREIHADAGYTCFCVLCGILLDTDELLLAHMEQSH</sequence>
<evidence type="ECO:0000313" key="2">
    <source>
        <dbReference type="EMBL" id="KAL3403007.1"/>
    </source>
</evidence>
<accession>A0ABD2XCK5</accession>
<gene>
    <name evidence="2" type="ORF">TKK_004155</name>
</gene>
<proteinExistence type="predicted"/>
<evidence type="ECO:0000259" key="1">
    <source>
        <dbReference type="PROSITE" id="PS00028"/>
    </source>
</evidence>
<organism evidence="2 3">
    <name type="scientific">Trichogramma kaykai</name>
    <dbReference type="NCBI Taxonomy" id="54128"/>
    <lineage>
        <taxon>Eukaryota</taxon>
        <taxon>Metazoa</taxon>
        <taxon>Ecdysozoa</taxon>
        <taxon>Arthropoda</taxon>
        <taxon>Hexapoda</taxon>
        <taxon>Insecta</taxon>
        <taxon>Pterygota</taxon>
        <taxon>Neoptera</taxon>
        <taxon>Endopterygota</taxon>
        <taxon>Hymenoptera</taxon>
        <taxon>Apocrita</taxon>
        <taxon>Proctotrupomorpha</taxon>
        <taxon>Chalcidoidea</taxon>
        <taxon>Trichogrammatidae</taxon>
        <taxon>Trichogramma</taxon>
    </lineage>
</organism>
<keyword evidence="3" id="KW-1185">Reference proteome</keyword>
<dbReference type="EMBL" id="JBJJXI010000032">
    <property type="protein sequence ID" value="KAL3403007.1"/>
    <property type="molecule type" value="Genomic_DNA"/>
</dbReference>
<dbReference type="Proteomes" id="UP001627154">
    <property type="component" value="Unassembled WGS sequence"/>
</dbReference>
<evidence type="ECO:0000313" key="3">
    <source>
        <dbReference type="Proteomes" id="UP001627154"/>
    </source>
</evidence>
<dbReference type="PROSITE" id="PS00028">
    <property type="entry name" value="ZINC_FINGER_C2H2_1"/>
    <property type="match status" value="1"/>
</dbReference>
<reference evidence="2 3" key="1">
    <citation type="journal article" date="2024" name="bioRxiv">
        <title>A reference genome for Trichogramma kaykai: A tiny desert-dwelling parasitoid wasp with competing sex-ratio distorters.</title>
        <authorList>
            <person name="Culotta J."/>
            <person name="Lindsey A.R."/>
        </authorList>
    </citation>
    <scope>NUCLEOTIDE SEQUENCE [LARGE SCALE GENOMIC DNA]</scope>
    <source>
        <strain evidence="2 3">KSX58</strain>
    </source>
</reference>
<dbReference type="AlphaFoldDB" id="A0ABD2XCK5"/>
<protein>
    <recommendedName>
        <fullName evidence="1">C2H2-type domain-containing protein</fullName>
    </recommendedName>
</protein>
<feature type="domain" description="C2H2-type" evidence="1">
    <location>
        <begin position="158"/>
        <end position="181"/>
    </location>
</feature>
<comment type="caution">
    <text evidence="2">The sequence shown here is derived from an EMBL/GenBank/DDBJ whole genome shotgun (WGS) entry which is preliminary data.</text>
</comment>
<name>A0ABD2XCK5_9HYME</name>